<evidence type="ECO:0000313" key="2">
    <source>
        <dbReference type="EMBL" id="CAA9502446.1"/>
    </source>
</evidence>
<feature type="transmembrane region" description="Helical" evidence="1">
    <location>
        <begin position="262"/>
        <end position="283"/>
    </location>
</feature>
<feature type="transmembrane region" description="Helical" evidence="1">
    <location>
        <begin position="197"/>
        <end position="217"/>
    </location>
</feature>
<evidence type="ECO:0008006" key="3">
    <source>
        <dbReference type="Google" id="ProtNLM"/>
    </source>
</evidence>
<dbReference type="PANTHER" id="PTHR40761:SF1">
    <property type="entry name" value="CONSERVED INTEGRAL MEMBRANE ALANINE VALINE AND LEUCINE RICH PROTEIN-RELATED"/>
    <property type="match status" value="1"/>
</dbReference>
<evidence type="ECO:0000256" key="1">
    <source>
        <dbReference type="SAM" id="Phobius"/>
    </source>
</evidence>
<accession>A0A6J4SQD0</accession>
<name>A0A6J4SQD0_9ACTN</name>
<organism evidence="2">
    <name type="scientific">uncultured Solirubrobacteraceae bacterium</name>
    <dbReference type="NCBI Taxonomy" id="1162706"/>
    <lineage>
        <taxon>Bacteria</taxon>
        <taxon>Bacillati</taxon>
        <taxon>Actinomycetota</taxon>
        <taxon>Thermoleophilia</taxon>
        <taxon>Solirubrobacterales</taxon>
        <taxon>Solirubrobacteraceae</taxon>
        <taxon>environmental samples</taxon>
    </lineage>
</organism>
<keyword evidence="1" id="KW-0812">Transmembrane</keyword>
<feature type="transmembrane region" description="Helical" evidence="1">
    <location>
        <begin position="51"/>
        <end position="72"/>
    </location>
</feature>
<proteinExistence type="predicted"/>
<keyword evidence="1" id="KW-1133">Transmembrane helix</keyword>
<feature type="transmembrane region" description="Helical" evidence="1">
    <location>
        <begin position="78"/>
        <end position="97"/>
    </location>
</feature>
<dbReference type="SUPFAM" id="SSF103481">
    <property type="entry name" value="Multidrug resistance efflux transporter EmrE"/>
    <property type="match status" value="1"/>
</dbReference>
<dbReference type="InterPro" id="IPR037185">
    <property type="entry name" value="EmrE-like"/>
</dbReference>
<reference evidence="2" key="1">
    <citation type="submission" date="2020-02" db="EMBL/GenBank/DDBJ databases">
        <authorList>
            <person name="Meier V. D."/>
        </authorList>
    </citation>
    <scope>NUCLEOTIDE SEQUENCE</scope>
    <source>
        <strain evidence="2">AVDCRST_MAG53</strain>
    </source>
</reference>
<feature type="transmembrane region" description="Helical" evidence="1">
    <location>
        <begin position="167"/>
        <end position="185"/>
    </location>
</feature>
<dbReference type="AlphaFoldDB" id="A0A6J4SQD0"/>
<dbReference type="EMBL" id="CADCVR010000066">
    <property type="protein sequence ID" value="CAA9502446.1"/>
    <property type="molecule type" value="Genomic_DNA"/>
</dbReference>
<dbReference type="Gene3D" id="1.10.3730.20">
    <property type="match status" value="1"/>
</dbReference>
<feature type="transmembrane region" description="Helical" evidence="1">
    <location>
        <begin position="6"/>
        <end position="23"/>
    </location>
</feature>
<gene>
    <name evidence="2" type="ORF">AVDCRST_MAG53-1982</name>
</gene>
<feature type="transmembrane region" description="Helical" evidence="1">
    <location>
        <begin position="133"/>
        <end position="155"/>
    </location>
</feature>
<protein>
    <recommendedName>
        <fullName evidence="3">Integral membrane protein</fullName>
    </recommendedName>
</protein>
<feature type="transmembrane region" description="Helical" evidence="1">
    <location>
        <begin position="106"/>
        <end position="127"/>
    </location>
</feature>
<feature type="transmembrane region" description="Helical" evidence="1">
    <location>
        <begin position="229"/>
        <end position="250"/>
    </location>
</feature>
<sequence length="299" mass="29989">MTLQLGILLALLCAIVTNLGFFLKHKGACKACPVDVRHPLRSGKSLFAQKWFAIGMAVAATAFAFHVAALALAPMSTVQVVLAGGVVLIAVMADRVFGIAVGRRQWLGLVLTATGLMLLVMTLPQASGAHSSFSLSAMIAFEAGLFGLGGLLILGPRAGIGGHQHHGVMLGAASGVLFGVSDVAIKALTGLIGQSGWLGLVSPWLVVCVAASVVAFYASAKGLQDGQAVPVIAITGTAANMSGIAGGIIVFGDPVAGDALGIAVQALAFLMVIVASALIPAPLASVRGARKSEPAPAAA</sequence>
<keyword evidence="1" id="KW-0472">Membrane</keyword>
<dbReference type="PANTHER" id="PTHR40761">
    <property type="entry name" value="CONSERVED INTEGRAL MEMBRANE ALANINE VALINE AND LEUCINE RICH PROTEIN-RELATED"/>
    <property type="match status" value="1"/>
</dbReference>